<sequence length="229" mass="25415">MVLPTVNDGVMGKGDGEERGSDEVTGGGGGDGVVAALLLLSLSFASASAASSSTKERGQSLGFSEKGEFRILQAADMHYGDGKTTLSKDMLPQQFEKDRGNQKPRMDTFKRFRKSEGTPEYVIEAIPLSFKLPNSDTIYRITNPKEITIEKQMPIEELKEVWIKKALKEGWIQKATRPGNRQEDKEAYHVHENCSMVTRAHHNNGHRTQCFRYFGSSSRPKTAGKCSEL</sequence>
<dbReference type="Proteomes" id="UP000828048">
    <property type="component" value="Chromosome 9"/>
</dbReference>
<gene>
    <name evidence="1" type="ORF">Vadar_022097</name>
</gene>
<evidence type="ECO:0000313" key="2">
    <source>
        <dbReference type="Proteomes" id="UP000828048"/>
    </source>
</evidence>
<evidence type="ECO:0000313" key="1">
    <source>
        <dbReference type="EMBL" id="KAH7866572.1"/>
    </source>
</evidence>
<reference evidence="1 2" key="1">
    <citation type="journal article" date="2021" name="Hortic Res">
        <title>High-quality reference genome and annotation aids understanding of berry development for evergreen blueberry (Vaccinium darrowii).</title>
        <authorList>
            <person name="Yu J."/>
            <person name="Hulse-Kemp A.M."/>
            <person name="Babiker E."/>
            <person name="Staton M."/>
        </authorList>
    </citation>
    <scope>NUCLEOTIDE SEQUENCE [LARGE SCALE GENOMIC DNA]</scope>
    <source>
        <strain evidence="2">cv. NJ 8807/NJ 8810</strain>
        <tissue evidence="1">Young leaf</tissue>
    </source>
</reference>
<organism evidence="1 2">
    <name type="scientific">Vaccinium darrowii</name>
    <dbReference type="NCBI Taxonomy" id="229202"/>
    <lineage>
        <taxon>Eukaryota</taxon>
        <taxon>Viridiplantae</taxon>
        <taxon>Streptophyta</taxon>
        <taxon>Embryophyta</taxon>
        <taxon>Tracheophyta</taxon>
        <taxon>Spermatophyta</taxon>
        <taxon>Magnoliopsida</taxon>
        <taxon>eudicotyledons</taxon>
        <taxon>Gunneridae</taxon>
        <taxon>Pentapetalae</taxon>
        <taxon>asterids</taxon>
        <taxon>Ericales</taxon>
        <taxon>Ericaceae</taxon>
        <taxon>Vaccinioideae</taxon>
        <taxon>Vaccinieae</taxon>
        <taxon>Vaccinium</taxon>
    </lineage>
</organism>
<name>A0ACB7ZL20_9ERIC</name>
<accession>A0ACB7ZL20</accession>
<dbReference type="EMBL" id="CM037159">
    <property type="protein sequence ID" value="KAH7866572.1"/>
    <property type="molecule type" value="Genomic_DNA"/>
</dbReference>
<comment type="caution">
    <text evidence="1">The sequence shown here is derived from an EMBL/GenBank/DDBJ whole genome shotgun (WGS) entry which is preliminary data.</text>
</comment>
<keyword evidence="2" id="KW-1185">Reference proteome</keyword>
<proteinExistence type="predicted"/>
<protein>
    <submittedName>
        <fullName evidence="1">Uncharacterized protein</fullName>
    </submittedName>
</protein>